<dbReference type="AlphaFoldDB" id="A0A378ST22"/>
<dbReference type="PANTHER" id="PTHR39337">
    <property type="entry name" value="BLR5642 PROTEIN"/>
    <property type="match status" value="1"/>
</dbReference>
<reference evidence="1 2" key="1">
    <citation type="submission" date="2018-06" db="EMBL/GenBank/DDBJ databases">
        <authorList>
            <consortium name="Pathogen Informatics"/>
            <person name="Doyle S."/>
        </authorList>
    </citation>
    <scope>NUCLEOTIDE SEQUENCE [LARGE SCALE GENOMIC DNA]</scope>
    <source>
        <strain evidence="1 2">NCTC10742</strain>
    </source>
</reference>
<dbReference type="PIRSF" id="PIRSF024492">
    <property type="entry name" value="UCP024492"/>
    <property type="match status" value="1"/>
</dbReference>
<accession>A0A378ST22</accession>
<organism evidence="1 2">
    <name type="scientific">Mycolicibacterium gilvum</name>
    <dbReference type="NCBI Taxonomy" id="1804"/>
    <lineage>
        <taxon>Bacteria</taxon>
        <taxon>Bacillati</taxon>
        <taxon>Actinomycetota</taxon>
        <taxon>Actinomycetes</taxon>
        <taxon>Mycobacteriales</taxon>
        <taxon>Mycobacteriaceae</taxon>
        <taxon>Mycolicibacterium</taxon>
    </lineage>
</organism>
<dbReference type="Proteomes" id="UP000254291">
    <property type="component" value="Unassembled WGS sequence"/>
</dbReference>
<dbReference type="Pfam" id="PF04343">
    <property type="entry name" value="DUF488"/>
    <property type="match status" value="1"/>
</dbReference>
<gene>
    <name evidence="1" type="ORF">NCTC10742_04294</name>
</gene>
<evidence type="ECO:0000313" key="1">
    <source>
        <dbReference type="EMBL" id="STZ45046.1"/>
    </source>
</evidence>
<name>A0A378ST22_9MYCO</name>
<protein>
    <submittedName>
        <fullName evidence="1">Uncharacterized conserved protein</fullName>
    </submittedName>
</protein>
<dbReference type="EMBL" id="UGQM01000001">
    <property type="protein sequence ID" value="STZ45046.1"/>
    <property type="molecule type" value="Genomic_DNA"/>
</dbReference>
<dbReference type="PANTHER" id="PTHR39337:SF1">
    <property type="entry name" value="BLR5642 PROTEIN"/>
    <property type="match status" value="1"/>
</dbReference>
<dbReference type="InterPro" id="IPR007438">
    <property type="entry name" value="DUF488"/>
</dbReference>
<dbReference type="InterPro" id="IPR014519">
    <property type="entry name" value="UCP024492"/>
</dbReference>
<proteinExistence type="predicted"/>
<evidence type="ECO:0000313" key="2">
    <source>
        <dbReference type="Proteomes" id="UP000254291"/>
    </source>
</evidence>
<dbReference type="RefSeq" id="WP_099961813.1">
    <property type="nucleotide sequence ID" value="NZ_JACKST010000068.1"/>
</dbReference>
<sequence>MGHGTLDRAGLTSLLRDAGVEVVVDIRRFPGSRRDPEIGRDAMQVWAPEAGLAYRWDAGLGGRRRLPAGTDVVDTWWRVMQFAAYAAYTRTDAFGRSLEALLAEAAARRVAMMCSESVWWRCHRRLVADVAELRCDTAVFHLMHDGRLARHDPSEGARVAADGHVVWDG</sequence>